<evidence type="ECO:0000313" key="2">
    <source>
        <dbReference type="EMBL" id="KAL2917374.1"/>
    </source>
</evidence>
<sequence>MIPQSAYINVAPAAQAPAAGHPNQQRSSTRTPAAAKAGPPAANQKPKSWGSVLGLGQSLSVSSSRDAGLPLTRERAPHEPSGLVRPDAPASHGPVGKVCSAVGSVGSSVWTGIDYVSNAVADFLGITSPRYELWIEDARSFQTQLAKERTSQYETIECEPYPSVAPPSLDPQSAISHTQPAQDYSIRMG</sequence>
<dbReference type="Pfam" id="PF14774">
    <property type="entry name" value="FAM177"/>
    <property type="match status" value="1"/>
</dbReference>
<name>A0ABR4ND61_9FUNG</name>
<feature type="region of interest" description="Disordered" evidence="1">
    <location>
        <begin position="1"/>
        <end position="90"/>
    </location>
</feature>
<evidence type="ECO:0000256" key="1">
    <source>
        <dbReference type="SAM" id="MobiDB-lite"/>
    </source>
</evidence>
<organism evidence="2 3">
    <name type="scientific">Polyrhizophydium stewartii</name>
    <dbReference type="NCBI Taxonomy" id="2732419"/>
    <lineage>
        <taxon>Eukaryota</taxon>
        <taxon>Fungi</taxon>
        <taxon>Fungi incertae sedis</taxon>
        <taxon>Chytridiomycota</taxon>
        <taxon>Chytridiomycota incertae sedis</taxon>
        <taxon>Chytridiomycetes</taxon>
        <taxon>Rhizophydiales</taxon>
        <taxon>Rhizophydiales incertae sedis</taxon>
        <taxon>Polyrhizophydium</taxon>
    </lineage>
</organism>
<dbReference type="EMBL" id="JADGIZ020000011">
    <property type="protein sequence ID" value="KAL2917374.1"/>
    <property type="molecule type" value="Genomic_DNA"/>
</dbReference>
<feature type="region of interest" description="Disordered" evidence="1">
    <location>
        <begin position="162"/>
        <end position="189"/>
    </location>
</feature>
<accession>A0ABR4ND61</accession>
<proteinExistence type="predicted"/>
<feature type="compositionally biased region" description="Polar residues" evidence="1">
    <location>
        <begin position="170"/>
        <end position="182"/>
    </location>
</feature>
<feature type="compositionally biased region" description="Polar residues" evidence="1">
    <location>
        <begin position="22"/>
        <end position="31"/>
    </location>
</feature>
<comment type="caution">
    <text evidence="2">The sequence shown here is derived from an EMBL/GenBank/DDBJ whole genome shotgun (WGS) entry which is preliminary data.</text>
</comment>
<feature type="compositionally biased region" description="Low complexity" evidence="1">
    <location>
        <begin position="32"/>
        <end position="64"/>
    </location>
</feature>
<evidence type="ECO:0000313" key="3">
    <source>
        <dbReference type="Proteomes" id="UP001527925"/>
    </source>
</evidence>
<reference evidence="2 3" key="1">
    <citation type="submission" date="2023-09" db="EMBL/GenBank/DDBJ databases">
        <title>Pangenome analysis of Batrachochytrium dendrobatidis and related Chytrids.</title>
        <authorList>
            <person name="Yacoub M.N."/>
            <person name="Stajich J.E."/>
            <person name="James T.Y."/>
        </authorList>
    </citation>
    <scope>NUCLEOTIDE SEQUENCE [LARGE SCALE GENOMIC DNA]</scope>
    <source>
        <strain evidence="2 3">JEL0888</strain>
    </source>
</reference>
<dbReference type="Proteomes" id="UP001527925">
    <property type="component" value="Unassembled WGS sequence"/>
</dbReference>
<gene>
    <name evidence="2" type="ORF">HK105_203038</name>
</gene>
<keyword evidence="3" id="KW-1185">Reference proteome</keyword>
<dbReference type="InterPro" id="IPR028260">
    <property type="entry name" value="FAM177"/>
</dbReference>
<protein>
    <submittedName>
        <fullName evidence="2">Uncharacterized protein</fullName>
    </submittedName>
</protein>